<protein>
    <recommendedName>
        <fullName evidence="11">gibberellin 2beta-dioxygenase</fullName>
        <ecNumber evidence="11">1.14.11.13</ecNumber>
    </recommendedName>
</protein>
<evidence type="ECO:0000256" key="2">
    <source>
        <dbReference type="ARBA" id="ARBA00004972"/>
    </source>
</evidence>
<dbReference type="FunFam" id="2.60.120.330:FF:000014">
    <property type="entry name" value="Gibberellin 2-beta-dioxygenase 1"/>
    <property type="match status" value="1"/>
</dbReference>
<gene>
    <name evidence="15" type="ORF">NC653_010784</name>
</gene>
<evidence type="ECO:0000256" key="10">
    <source>
        <dbReference type="ARBA" id="ARBA00061282"/>
    </source>
</evidence>
<dbReference type="PROSITE" id="PS51471">
    <property type="entry name" value="FE2OG_OXY"/>
    <property type="match status" value="1"/>
</dbReference>
<proteinExistence type="inferred from homology"/>
<feature type="transmembrane region" description="Helical" evidence="13">
    <location>
        <begin position="286"/>
        <end position="303"/>
    </location>
</feature>
<dbReference type="InterPro" id="IPR027443">
    <property type="entry name" value="IPNS-like_sf"/>
</dbReference>
<organism evidence="15 16">
    <name type="scientific">Populus alba x Populus x berolinensis</name>
    <dbReference type="NCBI Taxonomy" id="444605"/>
    <lineage>
        <taxon>Eukaryota</taxon>
        <taxon>Viridiplantae</taxon>
        <taxon>Streptophyta</taxon>
        <taxon>Embryophyta</taxon>
        <taxon>Tracheophyta</taxon>
        <taxon>Spermatophyta</taxon>
        <taxon>Magnoliopsida</taxon>
        <taxon>eudicotyledons</taxon>
        <taxon>Gunneridae</taxon>
        <taxon>Pentapetalae</taxon>
        <taxon>rosids</taxon>
        <taxon>fabids</taxon>
        <taxon>Malpighiales</taxon>
        <taxon>Salicaceae</taxon>
        <taxon>Saliceae</taxon>
        <taxon>Populus</taxon>
    </lineage>
</organism>
<dbReference type="EC" id="1.14.11.13" evidence="11"/>
<dbReference type="AlphaFoldDB" id="A0AAD6R0N2"/>
<comment type="caution">
    <text evidence="15">The sequence shown here is derived from an EMBL/GenBank/DDBJ whole genome shotgun (WGS) entry which is preliminary data.</text>
</comment>
<dbReference type="InterPro" id="IPR044861">
    <property type="entry name" value="IPNS-like_FE2OG_OXY"/>
</dbReference>
<feature type="domain" description="Fe2OG dioxygenase" evidence="14">
    <location>
        <begin position="174"/>
        <end position="327"/>
    </location>
</feature>
<dbReference type="InterPro" id="IPR050231">
    <property type="entry name" value="Iron_ascorbate_oxido_reductase"/>
</dbReference>
<dbReference type="SUPFAM" id="SSF51197">
    <property type="entry name" value="Clavaminate synthase-like"/>
    <property type="match status" value="1"/>
</dbReference>
<name>A0AAD6R0N2_9ROSI</name>
<keyword evidence="4" id="KW-0223">Dioxygenase</keyword>
<evidence type="ECO:0000313" key="15">
    <source>
        <dbReference type="EMBL" id="KAJ7000122.1"/>
    </source>
</evidence>
<comment type="similarity">
    <text evidence="10">Belongs to the iron/ascorbate-dependent oxidoreductase family. GA2OX subfamily.</text>
</comment>
<dbReference type="Pfam" id="PF14226">
    <property type="entry name" value="DIOX_N"/>
    <property type="match status" value="1"/>
</dbReference>
<dbReference type="GO" id="GO:0046872">
    <property type="term" value="F:metal ion binding"/>
    <property type="evidence" value="ECO:0007669"/>
    <property type="project" value="UniProtKB-KW"/>
</dbReference>
<comment type="function">
    <text evidence="9">Catalyzes the 2-beta-hydroxylation of several biologically active gibberellins, leading to the homeostatic regulation of their endogenous level. Catabolism of gibberellins (GAs) plays a central role in plant development. Converts GA9/GA20 to GA51/GA29 and GA4/GA1 to GA34/GA8.</text>
</comment>
<evidence type="ECO:0000256" key="4">
    <source>
        <dbReference type="ARBA" id="ARBA00022964"/>
    </source>
</evidence>
<dbReference type="InterPro" id="IPR026992">
    <property type="entry name" value="DIOX_N"/>
</dbReference>
<reference evidence="15 16" key="1">
    <citation type="journal article" date="2023" name="Mol. Ecol. Resour.">
        <title>Chromosome-level genome assembly of a triploid poplar Populus alba 'Berolinensis'.</title>
        <authorList>
            <person name="Chen S."/>
            <person name="Yu Y."/>
            <person name="Wang X."/>
            <person name="Wang S."/>
            <person name="Zhang T."/>
            <person name="Zhou Y."/>
            <person name="He R."/>
            <person name="Meng N."/>
            <person name="Wang Y."/>
            <person name="Liu W."/>
            <person name="Liu Z."/>
            <person name="Liu J."/>
            <person name="Guo Q."/>
            <person name="Huang H."/>
            <person name="Sederoff R.R."/>
            <person name="Wang G."/>
            <person name="Qu G."/>
            <person name="Chen S."/>
        </authorList>
    </citation>
    <scope>NUCLEOTIDE SEQUENCE [LARGE SCALE GENOMIC DNA]</scope>
    <source>
        <strain evidence="15">SC-2020</strain>
    </source>
</reference>
<keyword evidence="16" id="KW-1185">Reference proteome</keyword>
<keyword evidence="6 12" id="KW-0408">Iron</keyword>
<accession>A0AAD6R0N2</accession>
<evidence type="ECO:0000256" key="12">
    <source>
        <dbReference type="RuleBase" id="RU003682"/>
    </source>
</evidence>
<dbReference type="Proteomes" id="UP001164929">
    <property type="component" value="Chromosome 4"/>
</dbReference>
<comment type="catalytic activity">
    <reaction evidence="8">
        <text>gibberellin A1 + 2-oxoglutarate + O2 = gibberellin A8 + succinate + CO2</text>
        <dbReference type="Rhea" id="RHEA:15005"/>
        <dbReference type="ChEBI" id="CHEBI:15379"/>
        <dbReference type="ChEBI" id="CHEBI:16526"/>
        <dbReference type="ChEBI" id="CHEBI:16810"/>
        <dbReference type="ChEBI" id="CHEBI:30031"/>
        <dbReference type="ChEBI" id="CHEBI:58524"/>
        <dbReference type="ChEBI" id="CHEBI:58594"/>
        <dbReference type="EC" id="1.14.11.13"/>
    </reaction>
</comment>
<evidence type="ECO:0000256" key="11">
    <source>
        <dbReference type="ARBA" id="ARBA00066708"/>
    </source>
</evidence>
<evidence type="ECO:0000256" key="6">
    <source>
        <dbReference type="ARBA" id="ARBA00023004"/>
    </source>
</evidence>
<evidence type="ECO:0000256" key="5">
    <source>
        <dbReference type="ARBA" id="ARBA00023002"/>
    </source>
</evidence>
<keyword evidence="5 12" id="KW-0560">Oxidoreductase</keyword>
<dbReference type="EMBL" id="JAQIZT010000004">
    <property type="protein sequence ID" value="KAJ7000122.1"/>
    <property type="molecule type" value="Genomic_DNA"/>
</dbReference>
<evidence type="ECO:0000313" key="16">
    <source>
        <dbReference type="Proteomes" id="UP001164929"/>
    </source>
</evidence>
<keyword evidence="13" id="KW-0472">Membrane</keyword>
<dbReference type="Pfam" id="PF03171">
    <property type="entry name" value="2OG-FeII_Oxy"/>
    <property type="match status" value="1"/>
</dbReference>
<evidence type="ECO:0000259" key="14">
    <source>
        <dbReference type="PROSITE" id="PS51471"/>
    </source>
</evidence>
<evidence type="ECO:0000256" key="9">
    <source>
        <dbReference type="ARBA" id="ARBA00055835"/>
    </source>
</evidence>
<dbReference type="PANTHER" id="PTHR47990">
    <property type="entry name" value="2-OXOGLUTARATE (2OG) AND FE(II)-DEPENDENT OXYGENASE SUPERFAMILY PROTEIN-RELATED"/>
    <property type="match status" value="1"/>
</dbReference>
<evidence type="ECO:0000256" key="8">
    <source>
        <dbReference type="ARBA" id="ARBA00052204"/>
    </source>
</evidence>
<evidence type="ECO:0000256" key="1">
    <source>
        <dbReference type="ARBA" id="ARBA00001962"/>
    </source>
</evidence>
<comment type="cofactor">
    <cofactor evidence="1">
        <name>Fe cation</name>
        <dbReference type="ChEBI" id="CHEBI:24875"/>
    </cofactor>
</comment>
<feature type="transmembrane region" description="Helical" evidence="13">
    <location>
        <begin position="250"/>
        <end position="274"/>
    </location>
</feature>
<keyword evidence="13" id="KW-0812">Transmembrane</keyword>
<comment type="pathway">
    <text evidence="2">Hormone biosynthesis.</text>
</comment>
<evidence type="ECO:0000256" key="13">
    <source>
        <dbReference type="SAM" id="Phobius"/>
    </source>
</evidence>
<dbReference type="Gene3D" id="2.60.120.330">
    <property type="entry name" value="B-lactam Antibiotic, Isopenicillin N Synthase, Chain"/>
    <property type="match status" value="1"/>
</dbReference>
<keyword evidence="13" id="KW-1133">Transmembrane helix</keyword>
<evidence type="ECO:0000256" key="3">
    <source>
        <dbReference type="ARBA" id="ARBA00022723"/>
    </source>
</evidence>
<dbReference type="InterPro" id="IPR005123">
    <property type="entry name" value="Oxoglu/Fe-dep_dioxygenase_dom"/>
</dbReference>
<evidence type="ECO:0000256" key="7">
    <source>
        <dbReference type="ARBA" id="ARBA00037909"/>
    </source>
</evidence>
<sequence>MVVLSQLALEPFSVIKTCKPIGLFSEIPVIDLTDPHAKTLIIKACEEFGFFKLVNHGVPMEVMTKLEALATNFFNLPQPEKDKAGPPNPFGYGNKKIGPNGDVGWVEYLLLNTNPQISSQKTSILQENPQIFRSAVEDYILAVKRMAFEVLELMADGLEIESRNVFSRLLRDDKSDSCFRLNHYPPCSELQALSGGNLIGFGEHTDPQIISVLKSNNTSGLQICLKEGTWVSVPPDQTSFFINVGDALQVCLLCVFILLVTMFFLPVIITVSVFCIDGISLDTPSTSSYGHLVFLFFFLFFLLKSNLANYQVSSKYAFKTQFYSCGPT</sequence>
<keyword evidence="3 12" id="KW-0479">Metal-binding</keyword>
<dbReference type="GO" id="GO:0045543">
    <property type="term" value="F:gibberellin 2-beta-dioxygenase activity"/>
    <property type="evidence" value="ECO:0007669"/>
    <property type="project" value="UniProtKB-EC"/>
</dbReference>
<comment type="pathway">
    <text evidence="7">Plant hormone biosynthesis; gibberellin biosynthesis.</text>
</comment>